<dbReference type="OrthoDB" id="6152807at2759"/>
<evidence type="ECO:0000313" key="4">
    <source>
        <dbReference type="Proteomes" id="UP000272942"/>
    </source>
</evidence>
<dbReference type="Pfam" id="PF14529">
    <property type="entry name" value="Exo_endo_phos_2"/>
    <property type="match status" value="1"/>
</dbReference>
<evidence type="ECO:0000313" key="5">
    <source>
        <dbReference type="WBParaSite" id="ECPE_0001443001-mRNA-1"/>
    </source>
</evidence>
<dbReference type="PANTHER" id="PTHR33395:SF22">
    <property type="entry name" value="REVERSE TRANSCRIPTASE DOMAIN-CONTAINING PROTEIN"/>
    <property type="match status" value="1"/>
</dbReference>
<keyword evidence="4" id="KW-1185">Reference proteome</keyword>
<name>A0A183B5A5_9TREM</name>
<reference evidence="5" key="1">
    <citation type="submission" date="2016-06" db="UniProtKB">
        <authorList>
            <consortium name="WormBaseParasite"/>
        </authorList>
    </citation>
    <scope>IDENTIFICATION</scope>
</reference>
<dbReference type="GO" id="GO:0003824">
    <property type="term" value="F:catalytic activity"/>
    <property type="evidence" value="ECO:0007669"/>
    <property type="project" value="InterPro"/>
</dbReference>
<reference evidence="3 4" key="2">
    <citation type="submission" date="2018-11" db="EMBL/GenBank/DDBJ databases">
        <authorList>
            <consortium name="Pathogen Informatics"/>
        </authorList>
    </citation>
    <scope>NUCLEOTIDE SEQUENCE [LARGE SCALE GENOMIC DNA]</scope>
    <source>
        <strain evidence="3 4">Egypt</strain>
    </source>
</reference>
<sequence length="417" mass="46712">MGESTVADSKAKSASVSWAKVVARNILDTSPLSRTLSMLRRQRAPRKRLGEDFGFTLKDITKSVGGVALSFEAWSPGTRKYGIKKHNSSSGLTSEDPFQVIENSCMKAEVDTVTVWYTDACSVSVKWGELATRTQTSVIIAIIETWMRYEQDVEKPRDYSACRQDRMDGRQGEGVLLLVKAAFTQRDSPVKLATPNIQAKACSILLGRRPLGVLLVYRAPQAEPKEDMELLATMQEFISKTQRILILGDLNLPEICWVEAEAPVRTKGESFLTWLHERALIQHIMQTTRFRNQQRASVLDLVITRYLSEISEEAVENPLCKSDPGVLRLALPMKHSKPAAPPKRCYRRINVAALQEAAEHVDWVPLSPGPTLEERWSVTQVELLRLTDGYAPFKPRSNRQVTARSGTSSPEEMLGPF</sequence>
<dbReference type="InterPro" id="IPR036691">
    <property type="entry name" value="Endo/exonu/phosph_ase_sf"/>
</dbReference>
<feature type="region of interest" description="Disordered" evidence="1">
    <location>
        <begin position="395"/>
        <end position="417"/>
    </location>
</feature>
<organism evidence="5">
    <name type="scientific">Echinostoma caproni</name>
    <dbReference type="NCBI Taxonomy" id="27848"/>
    <lineage>
        <taxon>Eukaryota</taxon>
        <taxon>Metazoa</taxon>
        <taxon>Spiralia</taxon>
        <taxon>Lophotrochozoa</taxon>
        <taxon>Platyhelminthes</taxon>
        <taxon>Trematoda</taxon>
        <taxon>Digenea</taxon>
        <taxon>Plagiorchiida</taxon>
        <taxon>Echinostomata</taxon>
        <taxon>Echinostomatoidea</taxon>
        <taxon>Echinostomatidae</taxon>
        <taxon>Echinostoma</taxon>
    </lineage>
</organism>
<feature type="domain" description="Endonuclease/exonuclease/phosphatase" evidence="2">
    <location>
        <begin position="214"/>
        <end position="323"/>
    </location>
</feature>
<dbReference type="InterPro" id="IPR005135">
    <property type="entry name" value="Endo/exonuclease/phosphatase"/>
</dbReference>
<dbReference type="AlphaFoldDB" id="A0A183B5A5"/>
<dbReference type="GO" id="GO:0007508">
    <property type="term" value="P:larval heart development"/>
    <property type="evidence" value="ECO:0007669"/>
    <property type="project" value="TreeGrafter"/>
</dbReference>
<dbReference type="Gene3D" id="3.60.10.10">
    <property type="entry name" value="Endonuclease/exonuclease/phosphatase"/>
    <property type="match status" value="1"/>
</dbReference>
<accession>A0A183B5A5</accession>
<dbReference type="EMBL" id="UZAN01057457">
    <property type="protein sequence ID" value="VDP91663.1"/>
    <property type="molecule type" value="Genomic_DNA"/>
</dbReference>
<dbReference type="Proteomes" id="UP000272942">
    <property type="component" value="Unassembled WGS sequence"/>
</dbReference>
<dbReference type="GO" id="GO:0061343">
    <property type="term" value="P:cell adhesion involved in heart morphogenesis"/>
    <property type="evidence" value="ECO:0007669"/>
    <property type="project" value="TreeGrafter"/>
</dbReference>
<dbReference type="WBParaSite" id="ECPE_0001443001-mRNA-1">
    <property type="protein sequence ID" value="ECPE_0001443001-mRNA-1"/>
    <property type="gene ID" value="ECPE_0001443001"/>
</dbReference>
<protein>
    <submittedName>
        <fullName evidence="5">Endo/exonuclease/phosphatase domain-containing protein</fullName>
    </submittedName>
</protein>
<evidence type="ECO:0000256" key="1">
    <source>
        <dbReference type="SAM" id="MobiDB-lite"/>
    </source>
</evidence>
<dbReference type="GO" id="GO:0031012">
    <property type="term" value="C:extracellular matrix"/>
    <property type="evidence" value="ECO:0007669"/>
    <property type="project" value="TreeGrafter"/>
</dbReference>
<feature type="compositionally biased region" description="Polar residues" evidence="1">
    <location>
        <begin position="398"/>
        <end position="410"/>
    </location>
</feature>
<gene>
    <name evidence="3" type="ORF">ECPE_LOCUS14391</name>
</gene>
<proteinExistence type="predicted"/>
<evidence type="ECO:0000313" key="3">
    <source>
        <dbReference type="EMBL" id="VDP91663.1"/>
    </source>
</evidence>
<evidence type="ECO:0000259" key="2">
    <source>
        <dbReference type="Pfam" id="PF14529"/>
    </source>
</evidence>
<dbReference type="PANTHER" id="PTHR33395">
    <property type="entry name" value="TRANSCRIPTASE, PUTATIVE-RELATED-RELATED"/>
    <property type="match status" value="1"/>
</dbReference>
<dbReference type="SUPFAM" id="SSF56219">
    <property type="entry name" value="DNase I-like"/>
    <property type="match status" value="1"/>
</dbReference>